<evidence type="ECO:0000256" key="9">
    <source>
        <dbReference type="SAM" id="MobiDB-lite"/>
    </source>
</evidence>
<evidence type="ECO:0000256" key="3">
    <source>
        <dbReference type="ARBA" id="ARBA00022475"/>
    </source>
</evidence>
<evidence type="ECO:0000256" key="6">
    <source>
        <dbReference type="ARBA" id="ARBA00023157"/>
    </source>
</evidence>
<reference evidence="12" key="1">
    <citation type="submission" date="2018-02" db="EMBL/GenBank/DDBJ databases">
        <title>Rhizophora mucronata_Transcriptome.</title>
        <authorList>
            <person name="Meera S.P."/>
            <person name="Sreeshan A."/>
            <person name="Augustine A."/>
        </authorList>
    </citation>
    <scope>NUCLEOTIDE SEQUENCE</scope>
    <source>
        <tissue evidence="12">Leaf</tissue>
    </source>
</reference>
<comment type="similarity">
    <text evidence="2">Belongs to the plant LTP family.</text>
</comment>
<evidence type="ECO:0000259" key="11">
    <source>
        <dbReference type="SMART" id="SM00499"/>
    </source>
</evidence>
<dbReference type="GO" id="GO:0005886">
    <property type="term" value="C:plasma membrane"/>
    <property type="evidence" value="ECO:0007669"/>
    <property type="project" value="UniProtKB-SubCell"/>
</dbReference>
<accession>A0A2P2PMG2</accession>
<feature type="domain" description="Bifunctional inhibitor/plant lipid transfer protein/seed storage helical" evidence="11">
    <location>
        <begin position="36"/>
        <end position="117"/>
    </location>
</feature>
<feature type="region of interest" description="Disordered" evidence="9">
    <location>
        <begin position="138"/>
        <end position="162"/>
    </location>
</feature>
<keyword evidence="4" id="KW-0472">Membrane</keyword>
<dbReference type="CDD" id="cd00010">
    <property type="entry name" value="AAI_LTSS"/>
    <property type="match status" value="1"/>
</dbReference>
<evidence type="ECO:0000256" key="2">
    <source>
        <dbReference type="ARBA" id="ARBA00009748"/>
    </source>
</evidence>
<feature type="compositionally biased region" description="Low complexity" evidence="9">
    <location>
        <begin position="138"/>
        <end position="157"/>
    </location>
</feature>
<organism evidence="12">
    <name type="scientific">Rhizophora mucronata</name>
    <name type="common">Asiatic mangrove</name>
    <dbReference type="NCBI Taxonomy" id="61149"/>
    <lineage>
        <taxon>Eukaryota</taxon>
        <taxon>Viridiplantae</taxon>
        <taxon>Streptophyta</taxon>
        <taxon>Embryophyta</taxon>
        <taxon>Tracheophyta</taxon>
        <taxon>Spermatophyta</taxon>
        <taxon>Magnoliopsida</taxon>
        <taxon>eudicotyledons</taxon>
        <taxon>Gunneridae</taxon>
        <taxon>Pentapetalae</taxon>
        <taxon>rosids</taxon>
        <taxon>fabids</taxon>
        <taxon>Malpighiales</taxon>
        <taxon>Rhizophoraceae</taxon>
        <taxon>Rhizophora</taxon>
    </lineage>
</organism>
<evidence type="ECO:0000256" key="5">
    <source>
        <dbReference type="ARBA" id="ARBA00022729"/>
    </source>
</evidence>
<keyword evidence="7" id="KW-0325">Glycoprotein</keyword>
<sequence>MKEMGNLISLLFLFFLWSSTSSDFGVVSGATTSEECSNDLQKVMNCLSYATGKTNTPSKDCCRSVKEVKDSDPKCLCYMMLQTHNGSAQVKSLGIQEARLLQLPSACQLQNASVSFCPGLLGLSPSSPDAAIFTNASSPATPATSSGTSATETIGSSNEAKHRPRFSGPSVIAMAIFISVINACMS</sequence>
<evidence type="ECO:0000256" key="4">
    <source>
        <dbReference type="ARBA" id="ARBA00022622"/>
    </source>
</evidence>
<evidence type="ECO:0000256" key="10">
    <source>
        <dbReference type="SAM" id="SignalP"/>
    </source>
</evidence>
<dbReference type="AlphaFoldDB" id="A0A2P2PMG2"/>
<dbReference type="PANTHER" id="PTHR33044">
    <property type="entry name" value="BIFUNCTIONAL INHIBITOR/LIPID-TRANSFER PROTEIN/SEED STORAGE 2S ALBUMIN SUPERFAMILY PROTEIN-RELATED"/>
    <property type="match status" value="1"/>
</dbReference>
<dbReference type="EMBL" id="GGEC01075442">
    <property type="protein sequence ID" value="MBX55926.1"/>
    <property type="molecule type" value="Transcribed_RNA"/>
</dbReference>
<keyword evidence="6" id="KW-1015">Disulfide bond</keyword>
<keyword evidence="8" id="KW-0449">Lipoprotein</keyword>
<dbReference type="SUPFAM" id="SSF47699">
    <property type="entry name" value="Bifunctional inhibitor/lipid-transfer protein/seed storage 2S albumin"/>
    <property type="match status" value="1"/>
</dbReference>
<proteinExistence type="inferred from homology"/>
<name>A0A2P2PMG2_RHIMU</name>
<dbReference type="Pfam" id="PF14368">
    <property type="entry name" value="LTP_2"/>
    <property type="match status" value="1"/>
</dbReference>
<feature type="signal peptide" evidence="10">
    <location>
        <begin position="1"/>
        <end position="22"/>
    </location>
</feature>
<comment type="subcellular location">
    <subcellularLocation>
        <location evidence="1">Cell membrane</location>
        <topology evidence="1">Lipid-anchor</topology>
        <topology evidence="1">GPI-anchor</topology>
    </subcellularLocation>
</comment>
<dbReference type="InterPro" id="IPR036312">
    <property type="entry name" value="Bifun_inhib/LTP/seed_sf"/>
</dbReference>
<dbReference type="Gene3D" id="1.10.110.10">
    <property type="entry name" value="Plant lipid-transfer and hydrophobic proteins"/>
    <property type="match status" value="1"/>
</dbReference>
<dbReference type="GO" id="GO:0098552">
    <property type="term" value="C:side of membrane"/>
    <property type="evidence" value="ECO:0007669"/>
    <property type="project" value="UniProtKB-KW"/>
</dbReference>
<evidence type="ECO:0000256" key="1">
    <source>
        <dbReference type="ARBA" id="ARBA00004609"/>
    </source>
</evidence>
<keyword evidence="5 10" id="KW-0732">Signal</keyword>
<feature type="chain" id="PRO_5015152369" evidence="10">
    <location>
        <begin position="23"/>
        <end position="186"/>
    </location>
</feature>
<dbReference type="InterPro" id="IPR016140">
    <property type="entry name" value="Bifunc_inhib/LTP/seed_store"/>
</dbReference>
<keyword evidence="3" id="KW-1003">Cell membrane</keyword>
<dbReference type="SMART" id="SM00499">
    <property type="entry name" value="AAI"/>
    <property type="match status" value="1"/>
</dbReference>
<evidence type="ECO:0000313" key="12">
    <source>
        <dbReference type="EMBL" id="MBX55926.1"/>
    </source>
</evidence>
<evidence type="ECO:0000256" key="7">
    <source>
        <dbReference type="ARBA" id="ARBA00023180"/>
    </source>
</evidence>
<keyword evidence="4" id="KW-0336">GPI-anchor</keyword>
<evidence type="ECO:0000256" key="8">
    <source>
        <dbReference type="ARBA" id="ARBA00023288"/>
    </source>
</evidence>
<protein>
    <submittedName>
        <fullName evidence="12">Non-specific lipid transfer protein GPI-anchored 1-like</fullName>
    </submittedName>
</protein>
<dbReference type="InterPro" id="IPR043325">
    <property type="entry name" value="LTSS"/>
</dbReference>